<evidence type="ECO:0000256" key="1">
    <source>
        <dbReference type="SAM" id="Coils"/>
    </source>
</evidence>
<dbReference type="EMBL" id="JBHLSV010000005">
    <property type="protein sequence ID" value="MFC0673569.1"/>
    <property type="molecule type" value="Genomic_DNA"/>
</dbReference>
<organism evidence="2 3">
    <name type="scientific">Brachybacterium hainanense</name>
    <dbReference type="NCBI Taxonomy" id="1541174"/>
    <lineage>
        <taxon>Bacteria</taxon>
        <taxon>Bacillati</taxon>
        <taxon>Actinomycetota</taxon>
        <taxon>Actinomycetes</taxon>
        <taxon>Micrococcales</taxon>
        <taxon>Dermabacteraceae</taxon>
        <taxon>Brachybacterium</taxon>
    </lineage>
</organism>
<accession>A0ABV6RAH8</accession>
<name>A0ABV6RAH8_9MICO</name>
<feature type="coiled-coil region" evidence="1">
    <location>
        <begin position="111"/>
        <end position="145"/>
    </location>
</feature>
<keyword evidence="3" id="KW-1185">Reference proteome</keyword>
<reference evidence="2 3" key="1">
    <citation type="submission" date="2024-09" db="EMBL/GenBank/DDBJ databases">
        <authorList>
            <person name="Sun Q."/>
            <person name="Mori K."/>
        </authorList>
    </citation>
    <scope>NUCLEOTIDE SEQUENCE [LARGE SCALE GENOMIC DNA]</scope>
    <source>
        <strain evidence="2 3">CICC 10874</strain>
    </source>
</reference>
<dbReference type="RefSeq" id="WP_376979230.1">
    <property type="nucleotide sequence ID" value="NZ_JBHLSV010000005.1"/>
</dbReference>
<dbReference type="Proteomes" id="UP001589793">
    <property type="component" value="Unassembled WGS sequence"/>
</dbReference>
<gene>
    <name evidence="2" type="ORF">ACFFF6_06330</name>
</gene>
<proteinExistence type="predicted"/>
<keyword evidence="1" id="KW-0175">Coiled coil</keyword>
<sequence length="173" mass="18595">MDRITPRVQAALETTDPTITDPTVEWARSLDPDQAGTAGVIVAEDGRIIARTFRPKDGSWAIDRDDARTLGLATNILDMNLGSLARAAGGPVRHVTGTEATSAPLRRAIPRTDAERELVASHLALQALEEKRAQLVGRRRTARAAVRAEKCTNQRAAALLGISEAAASKIEKR</sequence>
<evidence type="ECO:0000313" key="2">
    <source>
        <dbReference type="EMBL" id="MFC0673569.1"/>
    </source>
</evidence>
<protein>
    <submittedName>
        <fullName evidence="2">Uncharacterized protein</fullName>
    </submittedName>
</protein>
<evidence type="ECO:0000313" key="3">
    <source>
        <dbReference type="Proteomes" id="UP001589793"/>
    </source>
</evidence>
<comment type="caution">
    <text evidence="2">The sequence shown here is derived from an EMBL/GenBank/DDBJ whole genome shotgun (WGS) entry which is preliminary data.</text>
</comment>